<evidence type="ECO:0000259" key="3">
    <source>
        <dbReference type="Pfam" id="PF03781"/>
    </source>
</evidence>
<proteinExistence type="predicted"/>
<sequence length="487" mass="55474">MRRILVTTMLLSLSAATFTSCNKLKKMGRSGNNDGQIVSKQSSAWSPERPKGMVPIPGGSFVLGQTDYDFTFENDAPVRTVSVTGFFMDDTEITNSQYQIFVGYVKDSIARTRLAERAEQLGFNATNPGGNTGGGIASYSFVSGSQDGQGTPYDEYLQMNSTGREGSATTNADARKLNWDIPLVWEKYEYPDVDYAEVMEGLYYPPEERFNGERLIDTRKLNYSYVWVDQEAAAKKQGAYRIDFRREEVVNVYPDTTVWVRDFNYSYNDPMHQNYFWHEAYASYPVVGVNWNQAMAFSAYRTKRHNDFLSRKAKRGKAKKVIDYRLPTEIEWEYAARGGLQNAPYPWGGPYLTDDRGCYLANFKPKRGDYMEITEGKKTGYMYTAPVKTFKPNGYGLYDMAGNVAEWTLSPYNRSFYQMSSTLNPSIGRNGDNNIAVRGGSWKDIGYLLMVSARDWEHKDSARSYIGFRTIQPFPEGAKVNFRTRKK</sequence>
<dbReference type="Proteomes" id="UP000008641">
    <property type="component" value="Chromosome"/>
</dbReference>
<dbReference type="STRING" id="865938.Weevi_0551"/>
<dbReference type="PANTHER" id="PTHR23150:SF19">
    <property type="entry name" value="FORMYLGLYCINE-GENERATING ENZYME"/>
    <property type="match status" value="1"/>
</dbReference>
<gene>
    <name evidence="4" type="ordered locus">Weevi_0551</name>
</gene>
<dbReference type="PANTHER" id="PTHR23150">
    <property type="entry name" value="SULFATASE MODIFYING FACTOR 1, 2"/>
    <property type="match status" value="1"/>
</dbReference>
<evidence type="ECO:0000313" key="4">
    <source>
        <dbReference type="EMBL" id="ADX67270.1"/>
    </source>
</evidence>
<dbReference type="InterPro" id="IPR019866">
    <property type="entry name" value="Glid_motil-assoc_lipo_GldK"/>
</dbReference>
<evidence type="ECO:0000313" key="5">
    <source>
        <dbReference type="Proteomes" id="UP000008641"/>
    </source>
</evidence>
<feature type="domain" description="Sulfatase-modifying factor enzyme-like" evidence="3">
    <location>
        <begin position="51"/>
        <end position="471"/>
    </location>
</feature>
<reference evidence="4 5" key="1">
    <citation type="journal article" date="2011" name="Stand. Genomic Sci.">
        <title>Complete genome sequence of Weeksella virosa type strain (9751).</title>
        <authorList>
            <person name="Lang E."/>
            <person name="Teshima H."/>
            <person name="Lucas S."/>
            <person name="Lapidus A."/>
            <person name="Hammon N."/>
            <person name="Deshpande S."/>
            <person name="Nolan M."/>
            <person name="Cheng J.F."/>
            <person name="Pitluck S."/>
            <person name="Liolios K."/>
            <person name="Pagani I."/>
            <person name="Mikhailova N."/>
            <person name="Ivanova N."/>
            <person name="Mavromatis K."/>
            <person name="Pati A."/>
            <person name="Tapia R."/>
            <person name="Han C."/>
            <person name="Goodwin L."/>
            <person name="Chen A."/>
            <person name="Palaniappan K."/>
            <person name="Land M."/>
            <person name="Hauser L."/>
            <person name="Chang Y.J."/>
            <person name="Jeffries C.D."/>
            <person name="Brambilla E.M."/>
            <person name="Kopitz M."/>
            <person name="Rohde M."/>
            <person name="Goker M."/>
            <person name="Tindall B.J."/>
            <person name="Detter J.C."/>
            <person name="Woyke T."/>
            <person name="Bristow J."/>
            <person name="Eisen J.A."/>
            <person name="Markowitz V."/>
            <person name="Hugenholtz P."/>
            <person name="Klenk H.P."/>
            <person name="Kyrpides N.C."/>
        </authorList>
    </citation>
    <scope>NUCLEOTIDE SEQUENCE [LARGE SCALE GENOMIC DNA]</scope>
    <source>
        <strain evidence="5">ATCC 43766 / DSM 16922 / JCM 21250 / NBRC 16016 / NCTC 11634 / CL345/78</strain>
    </source>
</reference>
<dbReference type="Pfam" id="PF03781">
    <property type="entry name" value="FGE-sulfatase"/>
    <property type="match status" value="1"/>
</dbReference>
<evidence type="ECO:0000256" key="2">
    <source>
        <dbReference type="SAM" id="SignalP"/>
    </source>
</evidence>
<dbReference type="AlphaFoldDB" id="F0NZE1"/>
<dbReference type="NCBIfam" id="TIGR03525">
    <property type="entry name" value="GldK"/>
    <property type="match status" value="1"/>
</dbReference>
<dbReference type="EMBL" id="CP002455">
    <property type="protein sequence ID" value="ADX67270.1"/>
    <property type="molecule type" value="Genomic_DNA"/>
</dbReference>
<accession>F0NZE1</accession>
<dbReference type="eggNOG" id="COG1262">
    <property type="taxonomic scope" value="Bacteria"/>
</dbReference>
<feature type="region of interest" description="Disordered" evidence="1">
    <location>
        <begin position="29"/>
        <end position="51"/>
    </location>
</feature>
<feature type="compositionally biased region" description="Polar residues" evidence="1">
    <location>
        <begin position="30"/>
        <end position="45"/>
    </location>
</feature>
<dbReference type="KEGG" id="wvi:Weevi_0551"/>
<dbReference type="OrthoDB" id="9768004at2"/>
<dbReference type="Gene3D" id="3.90.1580.10">
    <property type="entry name" value="paralog of FGE (formylglycine-generating enzyme)"/>
    <property type="match status" value="2"/>
</dbReference>
<keyword evidence="2" id="KW-0732">Signal</keyword>
<name>F0NZE1_WEEVC</name>
<evidence type="ECO:0000256" key="1">
    <source>
        <dbReference type="SAM" id="MobiDB-lite"/>
    </source>
</evidence>
<dbReference type="SUPFAM" id="SSF56436">
    <property type="entry name" value="C-type lectin-like"/>
    <property type="match status" value="1"/>
</dbReference>
<dbReference type="InterPro" id="IPR042095">
    <property type="entry name" value="SUMF_sf"/>
</dbReference>
<protein>
    <submittedName>
        <fullName evidence="4">Gliding motility-associated lipoprotein GldK</fullName>
    </submittedName>
</protein>
<keyword evidence="4" id="KW-0449">Lipoprotein</keyword>
<dbReference type="PROSITE" id="PS51257">
    <property type="entry name" value="PROKAR_LIPOPROTEIN"/>
    <property type="match status" value="1"/>
</dbReference>
<keyword evidence="5" id="KW-1185">Reference proteome</keyword>
<organism evidence="4 5">
    <name type="scientific">Weeksella virosa (strain ATCC 43766 / DSM 16922 / JCM 21250 / CCUG 30538 / CDC 9751 / IAM 14551 / NBRC 16016 / NCTC 11634 / CL345/78)</name>
    <dbReference type="NCBI Taxonomy" id="865938"/>
    <lineage>
        <taxon>Bacteria</taxon>
        <taxon>Pseudomonadati</taxon>
        <taxon>Bacteroidota</taxon>
        <taxon>Flavobacteriia</taxon>
        <taxon>Flavobacteriales</taxon>
        <taxon>Weeksellaceae</taxon>
        <taxon>Weeksella</taxon>
    </lineage>
</organism>
<dbReference type="InterPro" id="IPR016187">
    <property type="entry name" value="CTDL_fold"/>
</dbReference>
<reference evidence="5" key="2">
    <citation type="journal article" date="2011" name="Stand. Genomic Sci.">
        <title>Complete genome sequence of Weeksella virosa type strain (9751T).</title>
        <authorList>
            <person name="Lang E."/>
            <person name="Teshima H."/>
            <person name="Lucas S."/>
            <person name="Lapidus A."/>
            <person name="Hammon N."/>
            <person name="Deshpande S."/>
            <person name="Nolan M."/>
            <person name="Cheng J."/>
            <person name="Pitluck S."/>
            <person name="Liolios K."/>
            <person name="Pagani I."/>
            <person name="Mikhailova N."/>
            <person name="Ivanova N."/>
            <person name="Mavromatis K."/>
            <person name="Pati A."/>
            <person name="Tapia R."/>
            <person name="Han C."/>
            <person name="Goodwin L."/>
            <person name="Chen A."/>
            <person name="Palaniappan K."/>
            <person name="Land M."/>
            <person name="Hauser L."/>
            <person name="Chang Y."/>
            <person name="Jeffries C."/>
            <person name="Brambilla E."/>
            <person name="Kopitz M."/>
            <person name="Rohde M."/>
            <person name="Goker M."/>
            <person name="Tindall B."/>
            <person name="Detter J."/>
            <person name="Woyke T."/>
            <person name="Bristow J."/>
            <person name="Eisen J."/>
            <person name="Markowitz V."/>
            <person name="Hugenholtz P."/>
            <person name="Klenk H."/>
            <person name="Kyrpides N."/>
        </authorList>
    </citation>
    <scope>NUCLEOTIDE SEQUENCE [LARGE SCALE GENOMIC DNA]</scope>
    <source>
        <strain evidence="5">ATCC 43766 / DSM 16922 / JCM 21250 / NBRC 16016 / NCTC 11634 / CL345/78</strain>
    </source>
</reference>
<feature type="signal peptide" evidence="2">
    <location>
        <begin position="1"/>
        <end position="19"/>
    </location>
</feature>
<dbReference type="HOGENOM" id="CLU_012431_10_1_10"/>
<dbReference type="InterPro" id="IPR051043">
    <property type="entry name" value="Sulfatase_Mod_Factor_Kinase"/>
</dbReference>
<dbReference type="GO" id="GO:0120147">
    <property type="term" value="F:formylglycine-generating oxidase activity"/>
    <property type="evidence" value="ECO:0007669"/>
    <property type="project" value="TreeGrafter"/>
</dbReference>
<dbReference type="RefSeq" id="WP_013597662.1">
    <property type="nucleotide sequence ID" value="NC_015144.1"/>
</dbReference>
<feature type="chain" id="PRO_5003256340" evidence="2">
    <location>
        <begin position="20"/>
        <end position="487"/>
    </location>
</feature>
<dbReference type="InterPro" id="IPR005532">
    <property type="entry name" value="SUMF_dom"/>
</dbReference>